<dbReference type="AlphaFoldDB" id="A0A0B1SSC1"/>
<dbReference type="PANTHER" id="PTHR13561:SF20">
    <property type="entry name" value="DNA TOPOISOMERASE 2-BINDING PROTEIN 1"/>
    <property type="match status" value="1"/>
</dbReference>
<reference evidence="4 5" key="1">
    <citation type="submission" date="2014-03" db="EMBL/GenBank/DDBJ databases">
        <title>Draft genome of the hookworm Oesophagostomum dentatum.</title>
        <authorList>
            <person name="Mitreva M."/>
        </authorList>
    </citation>
    <scope>NUCLEOTIDE SEQUENCE [LARGE SCALE GENOMIC DNA]</scope>
    <source>
        <strain evidence="4 5">OD-Hann</strain>
    </source>
</reference>
<dbReference type="InterPro" id="IPR001357">
    <property type="entry name" value="BRCT_dom"/>
</dbReference>
<dbReference type="Gene3D" id="3.40.50.10190">
    <property type="entry name" value="BRCT domain"/>
    <property type="match status" value="6"/>
</dbReference>
<feature type="domain" description="BRCT" evidence="3">
    <location>
        <begin position="353"/>
        <end position="443"/>
    </location>
</feature>
<dbReference type="GO" id="GO:0033314">
    <property type="term" value="P:mitotic DNA replication checkpoint signaling"/>
    <property type="evidence" value="ECO:0007669"/>
    <property type="project" value="TreeGrafter"/>
</dbReference>
<dbReference type="EMBL" id="KN559390">
    <property type="protein sequence ID" value="KHJ86791.1"/>
    <property type="molecule type" value="Genomic_DNA"/>
</dbReference>
<dbReference type="SMART" id="SM00292">
    <property type="entry name" value="BRCT"/>
    <property type="match status" value="4"/>
</dbReference>
<feature type="non-terminal residue" evidence="4">
    <location>
        <position position="865"/>
    </location>
</feature>
<dbReference type="Proteomes" id="UP000053660">
    <property type="component" value="Unassembled WGS sequence"/>
</dbReference>
<evidence type="ECO:0000256" key="1">
    <source>
        <dbReference type="ARBA" id="ARBA00022737"/>
    </source>
</evidence>
<feature type="region of interest" description="Disordered" evidence="2">
    <location>
        <begin position="806"/>
        <end position="865"/>
    </location>
</feature>
<accession>A0A0B1SSC1</accession>
<dbReference type="OrthoDB" id="251770at2759"/>
<evidence type="ECO:0000313" key="5">
    <source>
        <dbReference type="Proteomes" id="UP000053660"/>
    </source>
</evidence>
<keyword evidence="1" id="KW-0677">Repeat</keyword>
<dbReference type="PANTHER" id="PTHR13561">
    <property type="entry name" value="DNA REPLICATION REGULATOR DPB11-RELATED"/>
    <property type="match status" value="1"/>
</dbReference>
<dbReference type="GO" id="GO:0007095">
    <property type="term" value="P:mitotic G2 DNA damage checkpoint signaling"/>
    <property type="evidence" value="ECO:0007669"/>
    <property type="project" value="TreeGrafter"/>
</dbReference>
<feature type="compositionally biased region" description="Pro residues" evidence="2">
    <location>
        <begin position="851"/>
        <end position="865"/>
    </location>
</feature>
<feature type="region of interest" description="Disordered" evidence="2">
    <location>
        <begin position="258"/>
        <end position="295"/>
    </location>
</feature>
<dbReference type="SUPFAM" id="SSF52113">
    <property type="entry name" value="BRCT domain"/>
    <property type="match status" value="4"/>
</dbReference>
<dbReference type="GO" id="GO:0006270">
    <property type="term" value="P:DNA replication initiation"/>
    <property type="evidence" value="ECO:0007669"/>
    <property type="project" value="TreeGrafter"/>
</dbReference>
<proteinExistence type="predicted"/>
<dbReference type="InterPro" id="IPR059215">
    <property type="entry name" value="BRCT2_TopBP1-like"/>
</dbReference>
<evidence type="ECO:0000313" key="4">
    <source>
        <dbReference type="EMBL" id="KHJ86791.1"/>
    </source>
</evidence>
<protein>
    <submittedName>
        <fullName evidence="4">BRCA1 protein</fullName>
    </submittedName>
</protein>
<dbReference type="Pfam" id="PF12738">
    <property type="entry name" value="PTCB-BRCT"/>
    <property type="match status" value="1"/>
</dbReference>
<sequence>MNDYGVGAVWMSEEKALEVSAIDESFYFLAAFRGRVFEHLKKIHVNLYGVHAVRQTLTTGGSLPRWDFPVYSLNLTGTCVCFTGLPLERREELRDKINYMNGIVSPALTEKVTHLVAESCDSSSKKYTEARRMGLPIMSPKWIEKAWEAAQKFSVENFSSKELVQQHRLPIFSQMVITATGIAGDERIDIARLVELNGGRFSGDMKRNECTHLIADQTKGTKYKKAREWGTIKIVRASWLRKSVEAGYVLPESAFDPEKRNRCSTPVLTSRAPEPPEDLDFSAIQGKGGRLDSSTFNTQISKHNEEPEPEPERTPLSLVRTSLRREGSRLRLAPSTPTVFDPIDQLGDTCLKGDFDFLEGCRIWLCGADQSRVDKWKKLLDRSGATRVGTMEAANHIVVLNASAGERTKLTQAKTRGVQVVRAEWIVACCKAKDLLGVEEYLWDPEDTVLRTASALPSHASDDVETPRVRKVVPISDGSTHVDYLVCDQVECGQLRLDGNYDQVVTVFFVKNCLLNGRMVRPSSHPLYRPMPAVEDSTVFLNTVIVVSCFNDYERLVLVDLIKRFGGRVQETLAKRNKGDQLAVTHVVGGSEGQRIVEARRQKFRVVDPSWVIECIINDKLLKEESFPLRGEAYASYEGRTDDLWPETARRRSLPQQTSAVDDFSDLIVDELRNESVASPSITRSAIVENEFRTPMTETMVGRILKEAVTKTAAPKHQARSDPTPTKSSEEALSSKQSIINRRTITRHSLRKSALNEKPLVTATELEPSRSEQQLASSRNSDMMALRAKMTERLEQRNREIASKLAANKASTAPASPQPAAGEDAALSRRRKRPQSGGNSGPIAKKTSQSPLPPTPTPEETPPPL</sequence>
<dbReference type="CDD" id="cd00027">
    <property type="entry name" value="BRCT"/>
    <property type="match status" value="2"/>
</dbReference>
<feature type="domain" description="BRCT" evidence="3">
    <location>
        <begin position="529"/>
        <end position="629"/>
    </location>
</feature>
<evidence type="ECO:0000256" key="2">
    <source>
        <dbReference type="SAM" id="MobiDB-lite"/>
    </source>
</evidence>
<name>A0A0B1SSC1_OESDE</name>
<dbReference type="CDD" id="cd17731">
    <property type="entry name" value="BRCT_TopBP1_rpt2_like"/>
    <property type="match status" value="1"/>
</dbReference>
<feature type="compositionally biased region" description="Polar residues" evidence="2">
    <location>
        <begin position="721"/>
        <end position="743"/>
    </location>
</feature>
<organism evidence="4 5">
    <name type="scientific">Oesophagostomum dentatum</name>
    <name type="common">Nodular worm</name>
    <dbReference type="NCBI Taxonomy" id="61180"/>
    <lineage>
        <taxon>Eukaryota</taxon>
        <taxon>Metazoa</taxon>
        <taxon>Ecdysozoa</taxon>
        <taxon>Nematoda</taxon>
        <taxon>Chromadorea</taxon>
        <taxon>Rhabditida</taxon>
        <taxon>Rhabditina</taxon>
        <taxon>Rhabditomorpha</taxon>
        <taxon>Strongyloidea</taxon>
        <taxon>Strongylidae</taxon>
        <taxon>Oesophagostomum</taxon>
    </lineage>
</organism>
<dbReference type="PROSITE" id="PS50172">
    <property type="entry name" value="BRCT"/>
    <property type="match status" value="4"/>
</dbReference>
<dbReference type="InterPro" id="IPR036420">
    <property type="entry name" value="BRCT_dom_sf"/>
</dbReference>
<keyword evidence="5" id="KW-1185">Reference proteome</keyword>
<feature type="domain" description="BRCT" evidence="3">
    <location>
        <begin position="75"/>
        <end position="160"/>
    </location>
</feature>
<dbReference type="FunFam" id="3.40.50.10190:FF:000010">
    <property type="entry name" value="DNA topoisomerase II binding protein 1"/>
    <property type="match status" value="1"/>
</dbReference>
<evidence type="ECO:0000259" key="3">
    <source>
        <dbReference type="PROSITE" id="PS50172"/>
    </source>
</evidence>
<gene>
    <name evidence="4" type="ORF">OESDEN_13449</name>
</gene>
<feature type="region of interest" description="Disordered" evidence="2">
    <location>
        <begin position="709"/>
        <end position="782"/>
    </location>
</feature>
<feature type="compositionally biased region" description="Polar residues" evidence="2">
    <location>
        <begin position="771"/>
        <end position="781"/>
    </location>
</feature>
<feature type="domain" description="BRCT" evidence="3">
    <location>
        <begin position="167"/>
        <end position="257"/>
    </location>
</feature>
<dbReference type="Pfam" id="PF00533">
    <property type="entry name" value="BRCT"/>
    <property type="match status" value="3"/>
</dbReference>
<feature type="compositionally biased region" description="Low complexity" evidence="2">
    <location>
        <begin position="810"/>
        <end position="821"/>
    </location>
</feature>